<dbReference type="InterPro" id="IPR050546">
    <property type="entry name" value="Glycosyl_Hydrlase_16"/>
</dbReference>
<evidence type="ECO:0000313" key="17">
    <source>
        <dbReference type="Proteomes" id="UP001345013"/>
    </source>
</evidence>
<evidence type="ECO:0000259" key="15">
    <source>
        <dbReference type="PROSITE" id="PS51762"/>
    </source>
</evidence>
<comment type="catalytic activity">
    <reaction evidence="1">
        <text>Endohydrolysis of (1-&gt;3)- or (1-&gt;4)-linkages in beta-D-glucans when the glucose residue whose reducing group is involved in the linkage to be hydrolyzed is itself substituted at C-3.</text>
        <dbReference type="EC" id="3.2.1.6"/>
    </reaction>
</comment>
<gene>
    <name evidence="16" type="ORF">LTR24_001497</name>
</gene>
<dbReference type="Pfam" id="PF26113">
    <property type="entry name" value="GH16_XgeA"/>
    <property type="match status" value="1"/>
</dbReference>
<dbReference type="PROSITE" id="PS51762">
    <property type="entry name" value="GH16_2"/>
    <property type="match status" value="1"/>
</dbReference>
<name>A0ABR0KKH8_9EURO</name>
<evidence type="ECO:0000256" key="13">
    <source>
        <dbReference type="SAM" id="MobiDB-lite"/>
    </source>
</evidence>
<feature type="domain" description="GH16" evidence="15">
    <location>
        <begin position="35"/>
        <end position="317"/>
    </location>
</feature>
<evidence type="ECO:0000256" key="12">
    <source>
        <dbReference type="ARBA" id="ARBA00023326"/>
    </source>
</evidence>
<reference evidence="16 17" key="1">
    <citation type="submission" date="2023-08" db="EMBL/GenBank/DDBJ databases">
        <title>Black Yeasts Isolated from many extreme environments.</title>
        <authorList>
            <person name="Coleine C."/>
            <person name="Stajich J.E."/>
            <person name="Selbmann L."/>
        </authorList>
    </citation>
    <scope>NUCLEOTIDE SEQUENCE [LARGE SCALE GENOMIC DNA]</scope>
    <source>
        <strain evidence="16 17">CCFEE 5885</strain>
    </source>
</reference>
<feature type="chain" id="PRO_5047088796" description="endo-1,3(4)-beta-glucanase" evidence="14">
    <location>
        <begin position="28"/>
        <end position="788"/>
    </location>
</feature>
<evidence type="ECO:0000256" key="9">
    <source>
        <dbReference type="ARBA" id="ARBA00023180"/>
    </source>
</evidence>
<evidence type="ECO:0000256" key="11">
    <source>
        <dbReference type="ARBA" id="ARBA00023295"/>
    </source>
</evidence>
<comment type="similarity">
    <text evidence="3">Belongs to the glycosyl hydrolase 16 family.</text>
</comment>
<feature type="region of interest" description="Disordered" evidence="13">
    <location>
        <begin position="389"/>
        <end position="432"/>
    </location>
</feature>
<evidence type="ECO:0000256" key="5">
    <source>
        <dbReference type="ARBA" id="ARBA00022729"/>
    </source>
</evidence>
<dbReference type="EC" id="3.2.1.6" evidence="4"/>
<evidence type="ECO:0000256" key="14">
    <source>
        <dbReference type="SAM" id="SignalP"/>
    </source>
</evidence>
<evidence type="ECO:0000256" key="3">
    <source>
        <dbReference type="ARBA" id="ARBA00006865"/>
    </source>
</evidence>
<evidence type="ECO:0000256" key="4">
    <source>
        <dbReference type="ARBA" id="ARBA00012599"/>
    </source>
</evidence>
<evidence type="ECO:0000256" key="1">
    <source>
        <dbReference type="ARBA" id="ARBA00000124"/>
    </source>
</evidence>
<keyword evidence="11" id="KW-0326">Glycosidase</keyword>
<evidence type="ECO:0000256" key="7">
    <source>
        <dbReference type="ARBA" id="ARBA00023001"/>
    </source>
</evidence>
<evidence type="ECO:0000313" key="16">
    <source>
        <dbReference type="EMBL" id="KAK5099096.1"/>
    </source>
</evidence>
<dbReference type="SUPFAM" id="SSF49899">
    <property type="entry name" value="Concanavalin A-like lectins/glucanases"/>
    <property type="match status" value="1"/>
</dbReference>
<dbReference type="CDD" id="cd02181">
    <property type="entry name" value="GH16_fungal_Lam16A_glucanase"/>
    <property type="match status" value="1"/>
</dbReference>
<keyword evidence="6" id="KW-0378">Hydrolase</keyword>
<keyword evidence="7" id="KW-0136">Cellulose degradation</keyword>
<dbReference type="Gene3D" id="2.60.120.200">
    <property type="match status" value="1"/>
</dbReference>
<keyword evidence="17" id="KW-1185">Reference proteome</keyword>
<comment type="subcellular location">
    <subcellularLocation>
        <location evidence="2">Membrane</location>
    </subcellularLocation>
</comment>
<dbReference type="EMBL" id="JAVRRG010000011">
    <property type="protein sequence ID" value="KAK5099096.1"/>
    <property type="molecule type" value="Genomic_DNA"/>
</dbReference>
<keyword evidence="12" id="KW-0624">Polysaccharide degradation</keyword>
<protein>
    <recommendedName>
        <fullName evidence="4">endo-1,3(4)-beta-glucanase</fullName>
        <ecNumber evidence="4">3.2.1.6</ecNumber>
    </recommendedName>
</protein>
<keyword evidence="9" id="KW-0325">Glycoprotein</keyword>
<comment type="caution">
    <text evidence="16">The sequence shown here is derived from an EMBL/GenBank/DDBJ whole genome shotgun (WGS) entry which is preliminary data.</text>
</comment>
<evidence type="ECO:0000256" key="10">
    <source>
        <dbReference type="ARBA" id="ARBA00023277"/>
    </source>
</evidence>
<accession>A0ABR0KKH8</accession>
<organism evidence="16 17">
    <name type="scientific">Lithohypha guttulata</name>
    <dbReference type="NCBI Taxonomy" id="1690604"/>
    <lineage>
        <taxon>Eukaryota</taxon>
        <taxon>Fungi</taxon>
        <taxon>Dikarya</taxon>
        <taxon>Ascomycota</taxon>
        <taxon>Pezizomycotina</taxon>
        <taxon>Eurotiomycetes</taxon>
        <taxon>Chaetothyriomycetidae</taxon>
        <taxon>Chaetothyriales</taxon>
        <taxon>Trichomeriaceae</taxon>
        <taxon>Lithohypha</taxon>
    </lineage>
</organism>
<sequence>MPSSSLFLRSSTTLISALSLLSVPAFAATTGGRPSSSGSLVYQLDKSYEGEDFFDKFNYYSDADPTHGYVTYVNKKDAQEMGLAYIKPDGSFRMKVDDQTILTQTTGYSGVNGVGRASVRIEGQDTWTKGLWVADFSHMPGSTCGTWPAYWTLSEGTTWPNGGEVDIIEGVSNRQRALSALHTGSECTITGDSNTMTGELLTTDCDYNSPTAGSNPTGCGVYDKRTDTYGDGFNANGRVVAMEWTDDAIKIWSWPRGSEPSDVKSGNPLPGSSSWGTPAQVFSGPDANIPANFKNHKIMVDTTFCGDFTEAVWASEGCADSTGYATCAAYVGGNPLAFKNAYWDINSIKVYQKKAQTSSTSTTQSSTSSSSSLTTTLATSTISTSTTHYFGNGTTTSRGSSGSGSTTARSSGDHTGSTTSSGASSSTSGASSWADWIEPKDQKTGHANPVVTGFPMGAGVSGSWSNWRTSESVTYITTTITTTYVVPCSTGLETKTATVTTSFVGGKKNTYTPSVPMSTYITSCPAEWGFGGPVTVTAPATKTVTVFTSSTTNGSKHSNGQNNSNGSSNSSDGNMDGNNSNNTNGSQSSNSAYSSTNNSKGSENSSNKSNGSQNSSNASNSNNSNNNGGSSSSSNSVSNGSQSSNNTNSPNSASSSNSNNSSSNQSSNNAQPDNGNNNDWNNWNNGNNANPASTMTTVATATAVATPAASNTANWSVWNSAAAAGTSTAAQATGTGTGAAAADWSAWNNGNGNSNVTSPIAKYTGAAAGRTSVSLMAGFVAMGAALLL</sequence>
<feature type="region of interest" description="Disordered" evidence="13">
    <location>
        <begin position="548"/>
        <end position="693"/>
    </location>
</feature>
<dbReference type="InterPro" id="IPR013320">
    <property type="entry name" value="ConA-like_dom_sf"/>
</dbReference>
<keyword evidence="5 14" id="KW-0732">Signal</keyword>
<dbReference type="PANTHER" id="PTHR10963">
    <property type="entry name" value="GLYCOSYL HYDROLASE-RELATED"/>
    <property type="match status" value="1"/>
</dbReference>
<keyword evidence="10" id="KW-0119">Carbohydrate metabolism</keyword>
<feature type="signal peptide" evidence="14">
    <location>
        <begin position="1"/>
        <end position="27"/>
    </location>
</feature>
<evidence type="ECO:0000256" key="2">
    <source>
        <dbReference type="ARBA" id="ARBA00004370"/>
    </source>
</evidence>
<evidence type="ECO:0000256" key="8">
    <source>
        <dbReference type="ARBA" id="ARBA00023136"/>
    </source>
</evidence>
<dbReference type="InterPro" id="IPR000757">
    <property type="entry name" value="Beta-glucanase-like"/>
</dbReference>
<keyword evidence="8" id="KW-0472">Membrane</keyword>
<dbReference type="PANTHER" id="PTHR10963:SF58">
    <property type="entry name" value="ENDO-1,3(4)-BETA-GLUCANASE XGEA"/>
    <property type="match status" value="1"/>
</dbReference>
<evidence type="ECO:0000256" key="6">
    <source>
        <dbReference type="ARBA" id="ARBA00022801"/>
    </source>
</evidence>
<proteinExistence type="inferred from homology"/>
<dbReference type="Proteomes" id="UP001345013">
    <property type="component" value="Unassembled WGS sequence"/>
</dbReference>